<feature type="transmembrane region" description="Helical" evidence="1">
    <location>
        <begin position="145"/>
        <end position="170"/>
    </location>
</feature>
<dbReference type="EMBL" id="JACHKT010000022">
    <property type="protein sequence ID" value="MBB6004349.1"/>
    <property type="molecule type" value="Genomic_DNA"/>
</dbReference>
<evidence type="ECO:0000256" key="1">
    <source>
        <dbReference type="SAM" id="Phobius"/>
    </source>
</evidence>
<feature type="transmembrane region" description="Helical" evidence="1">
    <location>
        <begin position="31"/>
        <end position="51"/>
    </location>
</feature>
<keyword evidence="1" id="KW-0472">Membrane</keyword>
<keyword evidence="3" id="KW-1185">Reference proteome</keyword>
<feature type="transmembrane region" description="Helical" evidence="1">
    <location>
        <begin position="110"/>
        <end position="133"/>
    </location>
</feature>
<feature type="transmembrane region" description="Helical" evidence="1">
    <location>
        <begin position="6"/>
        <end position="24"/>
    </location>
</feature>
<organism evidence="2 3">
    <name type="scientific">Arcicella rosea</name>
    <dbReference type="NCBI Taxonomy" id="502909"/>
    <lineage>
        <taxon>Bacteria</taxon>
        <taxon>Pseudomonadati</taxon>
        <taxon>Bacteroidota</taxon>
        <taxon>Cytophagia</taxon>
        <taxon>Cytophagales</taxon>
        <taxon>Flectobacillaceae</taxon>
        <taxon>Arcicella</taxon>
    </lineage>
</organism>
<comment type="caution">
    <text evidence="2">The sequence shown here is derived from an EMBL/GenBank/DDBJ whole genome shotgun (WGS) entry which is preliminary data.</text>
</comment>
<feature type="transmembrane region" description="Helical" evidence="1">
    <location>
        <begin position="57"/>
        <end position="76"/>
    </location>
</feature>
<keyword evidence="1" id="KW-0812">Transmembrane</keyword>
<reference evidence="2 3" key="1">
    <citation type="submission" date="2020-08" db="EMBL/GenBank/DDBJ databases">
        <title>Functional genomics of gut bacteria from endangered species of beetles.</title>
        <authorList>
            <person name="Carlos-Shanley C."/>
        </authorList>
    </citation>
    <scope>NUCLEOTIDE SEQUENCE [LARGE SCALE GENOMIC DNA]</scope>
    <source>
        <strain evidence="2 3">S00070</strain>
    </source>
</reference>
<dbReference type="AlphaFoldDB" id="A0A841ESH0"/>
<accession>A0A841ESH0</accession>
<name>A0A841ESH0_9BACT</name>
<evidence type="ECO:0000313" key="3">
    <source>
        <dbReference type="Proteomes" id="UP000524404"/>
    </source>
</evidence>
<feature type="transmembrane region" description="Helical" evidence="1">
    <location>
        <begin position="83"/>
        <end position="104"/>
    </location>
</feature>
<keyword evidence="1" id="KW-1133">Transmembrane helix</keyword>
<evidence type="ECO:0000313" key="2">
    <source>
        <dbReference type="EMBL" id="MBB6004349.1"/>
    </source>
</evidence>
<gene>
    <name evidence="2" type="ORF">HNP25_003012</name>
</gene>
<feature type="transmembrane region" description="Helical" evidence="1">
    <location>
        <begin position="182"/>
        <end position="201"/>
    </location>
</feature>
<dbReference type="Proteomes" id="UP000524404">
    <property type="component" value="Unassembled WGS sequence"/>
</dbReference>
<evidence type="ECO:0008006" key="4">
    <source>
        <dbReference type="Google" id="ProtNLM"/>
    </source>
</evidence>
<sequence>MNWYLVYLFILALATMVGVFRFKVISTSNKCFLLLVLITLIVEIIAWQLAMKSGTNIIVYHIFTPMQCALVLLGYYKETKIKVFFYLIPFVIVLGTVTSIWIQPIPSFNSYYICFELFLFIFLALTFFKRLLIIETNQKLKNFPFFWISSGMLIFSITSIFDLGTHNFFIDSNTYLDIILRYIRYFSNYIYYSSFIVAFLVKQNTISDQYGK</sequence>
<protein>
    <recommendedName>
        <fullName evidence="4">YhhN-like protein</fullName>
    </recommendedName>
</protein>
<proteinExistence type="predicted"/>